<protein>
    <submittedName>
        <fullName evidence="1">Uncharacterized protein</fullName>
    </submittedName>
</protein>
<comment type="caution">
    <text evidence="1">The sequence shown here is derived from an EMBL/GenBank/DDBJ whole genome shotgun (WGS) entry which is preliminary data.</text>
</comment>
<dbReference type="EMBL" id="CALOZG010000051">
    <property type="protein sequence ID" value="CAH4035992.1"/>
    <property type="molecule type" value="Genomic_DNA"/>
</dbReference>
<keyword evidence="2" id="KW-1185">Reference proteome</keyword>
<accession>A0A9P0TRG7</accession>
<gene>
    <name evidence="1" type="ORF">PIBRA_LOCUS11894</name>
</gene>
<dbReference type="AlphaFoldDB" id="A0A9P0TRG7"/>
<name>A0A9P0TRG7_PIEBR</name>
<reference evidence="1" key="1">
    <citation type="submission" date="2022-05" db="EMBL/GenBank/DDBJ databases">
        <authorList>
            <person name="Okamura Y."/>
        </authorList>
    </citation>
    <scope>NUCLEOTIDE SEQUENCE</scope>
</reference>
<organism evidence="1 2">
    <name type="scientific">Pieris brassicae</name>
    <name type="common">White butterfly</name>
    <name type="synonym">Large white butterfly</name>
    <dbReference type="NCBI Taxonomy" id="7116"/>
    <lineage>
        <taxon>Eukaryota</taxon>
        <taxon>Metazoa</taxon>
        <taxon>Ecdysozoa</taxon>
        <taxon>Arthropoda</taxon>
        <taxon>Hexapoda</taxon>
        <taxon>Insecta</taxon>
        <taxon>Pterygota</taxon>
        <taxon>Neoptera</taxon>
        <taxon>Endopterygota</taxon>
        <taxon>Lepidoptera</taxon>
        <taxon>Glossata</taxon>
        <taxon>Ditrysia</taxon>
        <taxon>Papilionoidea</taxon>
        <taxon>Pieridae</taxon>
        <taxon>Pierinae</taxon>
        <taxon>Pieris</taxon>
    </lineage>
</organism>
<proteinExistence type="predicted"/>
<sequence>MTHMSHGMQWRAAESRGMKRQVTSYRRILRRVASCRGILRHVAASCIEILCHDMPCRAGSGRRPEDSMFIHLLSDLPRLYTLTTSAPFDTATLTESRGALAIVSAESYASFKNAS</sequence>
<dbReference type="Proteomes" id="UP001152562">
    <property type="component" value="Unassembled WGS sequence"/>
</dbReference>
<evidence type="ECO:0000313" key="1">
    <source>
        <dbReference type="EMBL" id="CAH4035992.1"/>
    </source>
</evidence>
<evidence type="ECO:0000313" key="2">
    <source>
        <dbReference type="Proteomes" id="UP001152562"/>
    </source>
</evidence>